<proteinExistence type="predicted"/>
<comment type="caution">
    <text evidence="1">The sequence shown here is derived from an EMBL/GenBank/DDBJ whole genome shotgun (WGS) entry which is preliminary data.</text>
</comment>
<protein>
    <submittedName>
        <fullName evidence="1">Uncharacterized protein</fullName>
    </submittedName>
</protein>
<dbReference type="AlphaFoldDB" id="A0A4Y2KIJ7"/>
<keyword evidence="2" id="KW-1185">Reference proteome</keyword>
<evidence type="ECO:0000313" key="1">
    <source>
        <dbReference type="EMBL" id="GBN02178.1"/>
    </source>
</evidence>
<accession>A0A4Y2KIJ7</accession>
<sequence>MRLQIAFLANSGRDLEFQKTRLLQEAAIILNSNLDPGHYISTVTVHHSKSQELKALGLSVKCDYKCSELRKFSLVSLVCQKVDG</sequence>
<reference evidence="1 2" key="1">
    <citation type="journal article" date="2019" name="Sci. Rep.">
        <title>Orb-weaving spider Araneus ventricosus genome elucidates the spidroin gene catalogue.</title>
        <authorList>
            <person name="Kono N."/>
            <person name="Nakamura H."/>
            <person name="Ohtoshi R."/>
            <person name="Moran D.A.P."/>
            <person name="Shinohara A."/>
            <person name="Yoshida Y."/>
            <person name="Fujiwara M."/>
            <person name="Mori M."/>
            <person name="Tomita M."/>
            <person name="Arakawa K."/>
        </authorList>
    </citation>
    <scope>NUCLEOTIDE SEQUENCE [LARGE SCALE GENOMIC DNA]</scope>
</reference>
<dbReference type="EMBL" id="BGPR01004683">
    <property type="protein sequence ID" value="GBN02178.1"/>
    <property type="molecule type" value="Genomic_DNA"/>
</dbReference>
<name>A0A4Y2KIJ7_ARAVE</name>
<evidence type="ECO:0000313" key="2">
    <source>
        <dbReference type="Proteomes" id="UP000499080"/>
    </source>
</evidence>
<dbReference type="Proteomes" id="UP000499080">
    <property type="component" value="Unassembled WGS sequence"/>
</dbReference>
<gene>
    <name evidence="1" type="ORF">AVEN_173488_1</name>
</gene>
<organism evidence="1 2">
    <name type="scientific">Araneus ventricosus</name>
    <name type="common">Orbweaver spider</name>
    <name type="synonym">Epeira ventricosa</name>
    <dbReference type="NCBI Taxonomy" id="182803"/>
    <lineage>
        <taxon>Eukaryota</taxon>
        <taxon>Metazoa</taxon>
        <taxon>Ecdysozoa</taxon>
        <taxon>Arthropoda</taxon>
        <taxon>Chelicerata</taxon>
        <taxon>Arachnida</taxon>
        <taxon>Araneae</taxon>
        <taxon>Araneomorphae</taxon>
        <taxon>Entelegynae</taxon>
        <taxon>Araneoidea</taxon>
        <taxon>Araneidae</taxon>
        <taxon>Araneus</taxon>
    </lineage>
</organism>